<dbReference type="InterPro" id="IPR002052">
    <property type="entry name" value="DNA_methylase_N6_adenine_CS"/>
</dbReference>
<reference evidence="8 9" key="1">
    <citation type="submission" date="2015-09" db="EMBL/GenBank/DDBJ databases">
        <authorList>
            <consortium name="Swine Surveillance"/>
        </authorList>
    </citation>
    <scope>NUCLEOTIDE SEQUENCE [LARGE SCALE GENOMIC DNA]</scope>
    <source>
        <strain evidence="8 9">CECT 5294</strain>
    </source>
</reference>
<dbReference type="InterPro" id="IPR013675">
    <property type="entry name" value="Mtase_sm_N"/>
</dbReference>
<dbReference type="PANTHER" id="PTHR47816:SF4">
    <property type="entry name" value="RIBOSOMAL RNA SMALL SUBUNIT METHYLTRANSFERASE C"/>
    <property type="match status" value="1"/>
</dbReference>
<dbReference type="EC" id="2.1.1.172" evidence="8"/>
<organism evidence="8 9">
    <name type="scientific">Thalassobacter stenotrophicus</name>
    <dbReference type="NCBI Taxonomy" id="266809"/>
    <lineage>
        <taxon>Bacteria</taxon>
        <taxon>Pseudomonadati</taxon>
        <taxon>Pseudomonadota</taxon>
        <taxon>Alphaproteobacteria</taxon>
        <taxon>Rhodobacterales</taxon>
        <taxon>Roseobacteraceae</taxon>
        <taxon>Thalassobacter</taxon>
    </lineage>
</organism>
<evidence type="ECO:0000256" key="5">
    <source>
        <dbReference type="ARBA" id="ARBA00022691"/>
    </source>
</evidence>
<keyword evidence="3 8" id="KW-0489">Methyltransferase</keyword>
<dbReference type="SUPFAM" id="SSF53335">
    <property type="entry name" value="S-adenosyl-L-methionine-dependent methyltransferases"/>
    <property type="match status" value="1"/>
</dbReference>
<dbReference type="STRING" id="266809.PM03_07825"/>
<dbReference type="RefSeq" id="WP_058122243.1">
    <property type="nucleotide sequence ID" value="NZ_CYRX01000007.1"/>
</dbReference>
<feature type="domain" description="Methyltransferase small N-terminal" evidence="7">
    <location>
        <begin position="58"/>
        <end position="123"/>
    </location>
</feature>
<evidence type="ECO:0000256" key="1">
    <source>
        <dbReference type="ARBA" id="ARBA00022490"/>
    </source>
</evidence>
<keyword evidence="4 8" id="KW-0808">Transferase</keyword>
<dbReference type="Gene3D" id="3.40.50.150">
    <property type="entry name" value="Vaccinia Virus protein VP39"/>
    <property type="match status" value="2"/>
</dbReference>
<evidence type="ECO:0000259" key="6">
    <source>
        <dbReference type="Pfam" id="PF05175"/>
    </source>
</evidence>
<dbReference type="CDD" id="cd02440">
    <property type="entry name" value="AdoMet_MTases"/>
    <property type="match status" value="1"/>
</dbReference>
<dbReference type="InterPro" id="IPR046977">
    <property type="entry name" value="RsmC/RlmG"/>
</dbReference>
<dbReference type="Pfam" id="PF08468">
    <property type="entry name" value="MTS_N"/>
    <property type="match status" value="1"/>
</dbReference>
<keyword evidence="5" id="KW-0949">S-adenosyl-L-methionine</keyword>
<name>A0A0P1FGX7_9RHOB</name>
<dbReference type="EMBL" id="CYRX01000007">
    <property type="protein sequence ID" value="CUH58905.1"/>
    <property type="molecule type" value="Genomic_DNA"/>
</dbReference>
<dbReference type="PANTHER" id="PTHR47816">
    <property type="entry name" value="RIBOSOMAL RNA SMALL SUBUNIT METHYLTRANSFERASE C"/>
    <property type="match status" value="1"/>
</dbReference>
<evidence type="ECO:0000256" key="3">
    <source>
        <dbReference type="ARBA" id="ARBA00022603"/>
    </source>
</evidence>
<evidence type="ECO:0000256" key="4">
    <source>
        <dbReference type="ARBA" id="ARBA00022679"/>
    </source>
</evidence>
<gene>
    <name evidence="8" type="primary">rsmC</name>
    <name evidence="8" type="ORF">THS5294_00185</name>
</gene>
<dbReference type="Proteomes" id="UP000051298">
    <property type="component" value="Unassembled WGS sequence"/>
</dbReference>
<evidence type="ECO:0000313" key="8">
    <source>
        <dbReference type="EMBL" id="CUH58905.1"/>
    </source>
</evidence>
<protein>
    <submittedName>
        <fullName evidence="8">Ribosomal RNA small subunit methyltransferase C</fullName>
        <ecNumber evidence="8">2.1.1.172</ecNumber>
    </submittedName>
</protein>
<dbReference type="InterPro" id="IPR029063">
    <property type="entry name" value="SAM-dependent_MTases_sf"/>
</dbReference>
<dbReference type="GO" id="GO:0052914">
    <property type="term" value="F:16S rRNA (guanine(1207)-N(2))-methyltransferase activity"/>
    <property type="evidence" value="ECO:0007669"/>
    <property type="project" value="UniProtKB-EC"/>
</dbReference>
<accession>A0A0P1FGX7</accession>
<dbReference type="PROSITE" id="PS00092">
    <property type="entry name" value="N6_MTASE"/>
    <property type="match status" value="1"/>
</dbReference>
<evidence type="ECO:0000313" key="9">
    <source>
        <dbReference type="Proteomes" id="UP000051298"/>
    </source>
</evidence>
<proteinExistence type="predicted"/>
<feature type="domain" description="Methyltransferase small" evidence="6">
    <location>
        <begin position="160"/>
        <end position="318"/>
    </location>
</feature>
<dbReference type="Pfam" id="PF05175">
    <property type="entry name" value="MTS"/>
    <property type="match status" value="1"/>
</dbReference>
<dbReference type="GO" id="GO:0003676">
    <property type="term" value="F:nucleic acid binding"/>
    <property type="evidence" value="ECO:0007669"/>
    <property type="project" value="InterPro"/>
</dbReference>
<keyword evidence="2" id="KW-0698">rRNA processing</keyword>
<evidence type="ECO:0000256" key="2">
    <source>
        <dbReference type="ARBA" id="ARBA00022552"/>
    </source>
</evidence>
<sequence length="326" mass="34351">MKSRFALALLSGHVDLPDAGPVIVFHPDGAFDFGPVDPARITAVQGFFPDHQALRARKIVTATEAPDEQAVAAVVCVSKSKAETLDLIASACAVTPKGATIIVDGPKEAGIESVLKLCRQMAEVGPAFSKAHGKVFAFPNPGQAPDGWAAAPQTVDGYSTRAGVFSADGIDPGSRALVAALPPLKGTVCDLGAGWGYLSAEVLAQCPAVISIDLVEADWTALACARENVTDARAAFHWADARDWTGRYDTVISNPPFHIGRDTVPALGQAFISQAARLIAPRGQFLMVANRHLPYETTLRTAFTEVVVLAETGGYKVISAKRPAKR</sequence>
<dbReference type="InterPro" id="IPR007848">
    <property type="entry name" value="Small_mtfrase_dom"/>
</dbReference>
<keyword evidence="1" id="KW-0963">Cytoplasm</keyword>
<dbReference type="AlphaFoldDB" id="A0A0P1FGX7"/>
<evidence type="ECO:0000259" key="7">
    <source>
        <dbReference type="Pfam" id="PF08468"/>
    </source>
</evidence>
<dbReference type="eggNOG" id="COG2813">
    <property type="taxonomic scope" value="Bacteria"/>
</dbReference>